<keyword evidence="6" id="KW-1278">Translocase</keyword>
<keyword evidence="14" id="KW-1185">Reference proteome</keyword>
<comment type="subcellular location">
    <subcellularLocation>
        <location evidence="1">Cell inner membrane</location>
        <topology evidence="1">Multi-pass membrane protein</topology>
    </subcellularLocation>
</comment>
<dbReference type="InterPro" id="IPR036640">
    <property type="entry name" value="ABC1_TM_sf"/>
</dbReference>
<dbReference type="SMART" id="SM00382">
    <property type="entry name" value="AAA"/>
    <property type="match status" value="1"/>
</dbReference>
<accession>A0A9X2ECL4</accession>
<dbReference type="GO" id="GO:0034040">
    <property type="term" value="F:ATPase-coupled lipid transmembrane transporter activity"/>
    <property type="evidence" value="ECO:0007669"/>
    <property type="project" value="TreeGrafter"/>
</dbReference>
<dbReference type="Proteomes" id="UP001139157">
    <property type="component" value="Unassembled WGS sequence"/>
</dbReference>
<dbReference type="GO" id="GO:0015833">
    <property type="term" value="P:peptide transport"/>
    <property type="evidence" value="ECO:0007669"/>
    <property type="project" value="InterPro"/>
</dbReference>
<evidence type="ECO:0000256" key="5">
    <source>
        <dbReference type="ARBA" id="ARBA00022840"/>
    </source>
</evidence>
<dbReference type="PROSITE" id="PS50929">
    <property type="entry name" value="ABC_TM1F"/>
    <property type="match status" value="1"/>
</dbReference>
<keyword evidence="4" id="KW-0547">Nucleotide-binding</keyword>
<comment type="similarity">
    <text evidence="9">Belongs to the ABC transporter superfamily. Siderophore-Fe(3+) uptake transporter (SIUT) (TC 3.A.1.21) family.</text>
</comment>
<dbReference type="InterPro" id="IPR027417">
    <property type="entry name" value="P-loop_NTPase"/>
</dbReference>
<protein>
    <submittedName>
        <fullName evidence="13">Cyclic peptide export ABC transporter</fullName>
    </submittedName>
</protein>
<dbReference type="SUPFAM" id="SSF90123">
    <property type="entry name" value="ABC transporter transmembrane region"/>
    <property type="match status" value="1"/>
</dbReference>
<comment type="caution">
    <text evidence="13">The sequence shown here is derived from an EMBL/GenBank/DDBJ whole genome shotgun (WGS) entry which is preliminary data.</text>
</comment>
<feature type="transmembrane region" description="Helical" evidence="10">
    <location>
        <begin position="123"/>
        <end position="143"/>
    </location>
</feature>
<name>A0A9X2ECL4_9NOCA</name>
<feature type="transmembrane region" description="Helical" evidence="10">
    <location>
        <begin position="264"/>
        <end position="287"/>
    </location>
</feature>
<dbReference type="GO" id="GO:0005524">
    <property type="term" value="F:ATP binding"/>
    <property type="evidence" value="ECO:0007669"/>
    <property type="project" value="UniProtKB-KW"/>
</dbReference>
<feature type="transmembrane region" description="Helical" evidence="10">
    <location>
        <begin position="50"/>
        <end position="72"/>
    </location>
</feature>
<evidence type="ECO:0000259" key="12">
    <source>
        <dbReference type="PROSITE" id="PS50929"/>
    </source>
</evidence>
<dbReference type="GO" id="GO:1904680">
    <property type="term" value="F:peptide transmembrane transporter activity"/>
    <property type="evidence" value="ECO:0007669"/>
    <property type="project" value="InterPro"/>
</dbReference>
<dbReference type="EMBL" id="JAMRXG010000022">
    <property type="protein sequence ID" value="MCM6778422.1"/>
    <property type="molecule type" value="Genomic_DNA"/>
</dbReference>
<evidence type="ECO:0000256" key="4">
    <source>
        <dbReference type="ARBA" id="ARBA00022741"/>
    </source>
</evidence>
<evidence type="ECO:0000256" key="1">
    <source>
        <dbReference type="ARBA" id="ARBA00004429"/>
    </source>
</evidence>
<gene>
    <name evidence="13" type="ORF">NDR86_33530</name>
</gene>
<proteinExistence type="inferred from homology"/>
<feature type="domain" description="ABC transmembrane type-1" evidence="12">
    <location>
        <begin position="14"/>
        <end position="256"/>
    </location>
</feature>
<dbReference type="GO" id="GO:0140359">
    <property type="term" value="F:ABC-type transporter activity"/>
    <property type="evidence" value="ECO:0007669"/>
    <property type="project" value="InterPro"/>
</dbReference>
<dbReference type="PROSITE" id="PS50893">
    <property type="entry name" value="ABC_TRANSPORTER_2"/>
    <property type="match status" value="1"/>
</dbReference>
<keyword evidence="2" id="KW-1003">Cell membrane</keyword>
<keyword evidence="7 10" id="KW-1133">Transmembrane helix</keyword>
<evidence type="ECO:0000256" key="8">
    <source>
        <dbReference type="ARBA" id="ARBA00023136"/>
    </source>
</evidence>
<dbReference type="Pfam" id="PF00005">
    <property type="entry name" value="ABC_tran"/>
    <property type="match status" value="1"/>
</dbReference>
<dbReference type="AlphaFoldDB" id="A0A9X2ECL4"/>
<dbReference type="InterPro" id="IPR003439">
    <property type="entry name" value="ABC_transporter-like_ATP-bd"/>
</dbReference>
<dbReference type="RefSeq" id="WP_251917933.1">
    <property type="nucleotide sequence ID" value="NZ_JAMRXG010000022.1"/>
</dbReference>
<feature type="transmembrane region" description="Helical" evidence="10">
    <location>
        <begin position="236"/>
        <end position="258"/>
    </location>
</feature>
<evidence type="ECO:0000313" key="14">
    <source>
        <dbReference type="Proteomes" id="UP001139157"/>
    </source>
</evidence>
<evidence type="ECO:0000256" key="10">
    <source>
        <dbReference type="SAM" id="Phobius"/>
    </source>
</evidence>
<feature type="domain" description="ABC transporter" evidence="11">
    <location>
        <begin position="322"/>
        <end position="541"/>
    </location>
</feature>
<dbReference type="Gene3D" id="3.40.50.300">
    <property type="entry name" value="P-loop containing nucleotide triphosphate hydrolases"/>
    <property type="match status" value="1"/>
</dbReference>
<feature type="transmembrane region" description="Helical" evidence="10">
    <location>
        <begin position="12"/>
        <end position="38"/>
    </location>
</feature>
<dbReference type="Pfam" id="PF00664">
    <property type="entry name" value="ABC_membrane"/>
    <property type="match status" value="1"/>
</dbReference>
<evidence type="ECO:0000259" key="11">
    <source>
        <dbReference type="PROSITE" id="PS50893"/>
    </source>
</evidence>
<dbReference type="InterPro" id="IPR005898">
    <property type="entry name" value="Cyc_pep_transpt_SyrD/YojI"/>
</dbReference>
<feature type="transmembrane region" description="Helical" evidence="10">
    <location>
        <begin position="149"/>
        <end position="166"/>
    </location>
</feature>
<evidence type="ECO:0000256" key="6">
    <source>
        <dbReference type="ARBA" id="ARBA00022967"/>
    </source>
</evidence>
<dbReference type="PANTHER" id="PTHR24221:SF654">
    <property type="entry name" value="ATP-BINDING CASSETTE SUB-FAMILY B MEMBER 6"/>
    <property type="match status" value="1"/>
</dbReference>
<evidence type="ECO:0000256" key="2">
    <source>
        <dbReference type="ARBA" id="ARBA00022519"/>
    </source>
</evidence>
<dbReference type="GO" id="GO:0005886">
    <property type="term" value="C:plasma membrane"/>
    <property type="evidence" value="ECO:0007669"/>
    <property type="project" value="UniProtKB-SubCell"/>
</dbReference>
<evidence type="ECO:0000256" key="7">
    <source>
        <dbReference type="ARBA" id="ARBA00022989"/>
    </source>
</evidence>
<dbReference type="Gene3D" id="1.20.1560.10">
    <property type="entry name" value="ABC transporter type 1, transmembrane domain"/>
    <property type="match status" value="1"/>
</dbReference>
<dbReference type="GO" id="GO:0016887">
    <property type="term" value="F:ATP hydrolysis activity"/>
    <property type="evidence" value="ECO:0007669"/>
    <property type="project" value="InterPro"/>
</dbReference>
<sequence length="543" mass="57937">MRTLLSVLLRGGRLMSMLAVTAGIVTGVATIAMISIITSTVGSSGGPERIGMFAGAAAAVLVSGAVASNALVRVTQRSTDQLRTKVVGDLMAMPLRHFEAYKPSRALAVLTDDLTAIGQAVQALPLLLINAVVVVSAATYVGILSLPALVVLVVAFVAGAAAYGWAGGRAAVHVRCARKAQDDMQAAFEALTAGFKDLKLNTALRSAIVDEDLRGHSRRHAESVVKGSTITLVAGYWGQMLFLGCVGAIVFAGQWLGIAERDQYAVALAVLYINTPLVTVLNIVPVLNRATVALDRLLDVAAHGSSEEAAAPTRPPSMVRAAALEDAVFTYGDDDETFRLGPVSHVFERGTVTFIVGGNGSGKSTLAKALAGLYPLASGRLVVDGAALTGADLAAYRENVSACFADSYLFGRIRSTDPAVRERMQYWLRELRLHERVVIAGDRFEFSGLSTGQRKRLALVEVLADPRAVVILDEWAAEQDPIFRHRFYHEFLPALRNAGRIVLVVTHDDRYFHACDALLKLERGVQVSPSRALESLADTNISH</sequence>
<keyword evidence="3 10" id="KW-0812">Transmembrane</keyword>
<dbReference type="InterPro" id="IPR039421">
    <property type="entry name" value="Type_1_exporter"/>
</dbReference>
<keyword evidence="8 10" id="KW-0472">Membrane</keyword>
<keyword evidence="2" id="KW-0997">Cell inner membrane</keyword>
<dbReference type="SUPFAM" id="SSF52540">
    <property type="entry name" value="P-loop containing nucleoside triphosphate hydrolases"/>
    <property type="match status" value="1"/>
</dbReference>
<reference evidence="13" key="1">
    <citation type="submission" date="2022-06" db="EMBL/GenBank/DDBJ databases">
        <title>Novel species in genus nocardia.</title>
        <authorList>
            <person name="Li F."/>
        </authorList>
    </citation>
    <scope>NUCLEOTIDE SEQUENCE</scope>
    <source>
        <strain evidence="13">CDC141</strain>
    </source>
</reference>
<evidence type="ECO:0000256" key="3">
    <source>
        <dbReference type="ARBA" id="ARBA00022692"/>
    </source>
</evidence>
<dbReference type="InterPro" id="IPR003593">
    <property type="entry name" value="AAA+_ATPase"/>
</dbReference>
<organism evidence="13 14">
    <name type="scientific">Nocardia pulmonis</name>
    <dbReference type="NCBI Taxonomy" id="2951408"/>
    <lineage>
        <taxon>Bacteria</taxon>
        <taxon>Bacillati</taxon>
        <taxon>Actinomycetota</taxon>
        <taxon>Actinomycetes</taxon>
        <taxon>Mycobacteriales</taxon>
        <taxon>Nocardiaceae</taxon>
        <taxon>Nocardia</taxon>
    </lineage>
</organism>
<evidence type="ECO:0000313" key="13">
    <source>
        <dbReference type="EMBL" id="MCM6778422.1"/>
    </source>
</evidence>
<dbReference type="PANTHER" id="PTHR24221">
    <property type="entry name" value="ATP-BINDING CASSETTE SUB-FAMILY B"/>
    <property type="match status" value="1"/>
</dbReference>
<keyword evidence="5" id="KW-0067">ATP-binding</keyword>
<dbReference type="NCBIfam" id="TIGR01194">
    <property type="entry name" value="cyc_pep_trnsptr"/>
    <property type="match status" value="1"/>
</dbReference>
<dbReference type="InterPro" id="IPR011527">
    <property type="entry name" value="ABC1_TM_dom"/>
</dbReference>
<evidence type="ECO:0000256" key="9">
    <source>
        <dbReference type="ARBA" id="ARBA00023455"/>
    </source>
</evidence>